<protein>
    <recommendedName>
        <fullName evidence="3">CHRD domain-containing protein</fullName>
    </recommendedName>
</protein>
<accession>A0A8J3I4R9</accession>
<dbReference type="Gene3D" id="2.60.40.200">
    <property type="entry name" value="Superoxide dismutase, copper/zinc binding domain"/>
    <property type="match status" value="1"/>
</dbReference>
<dbReference type="SUPFAM" id="SSF49329">
    <property type="entry name" value="Cu,Zn superoxide dismutase-like"/>
    <property type="match status" value="1"/>
</dbReference>
<organism evidence="4 5">
    <name type="scientific">Ktedonospora formicarum</name>
    <dbReference type="NCBI Taxonomy" id="2778364"/>
    <lineage>
        <taxon>Bacteria</taxon>
        <taxon>Bacillati</taxon>
        <taxon>Chloroflexota</taxon>
        <taxon>Ktedonobacteria</taxon>
        <taxon>Ktedonobacterales</taxon>
        <taxon>Ktedonobacteraceae</taxon>
        <taxon>Ktedonospora</taxon>
    </lineage>
</organism>
<feature type="compositionally biased region" description="Polar residues" evidence="2">
    <location>
        <begin position="39"/>
        <end position="54"/>
    </location>
</feature>
<feature type="compositionally biased region" description="Polar residues" evidence="2">
    <location>
        <begin position="71"/>
        <end position="81"/>
    </location>
</feature>
<dbReference type="Proteomes" id="UP000612362">
    <property type="component" value="Unassembled WGS sequence"/>
</dbReference>
<dbReference type="RefSeq" id="WP_220195335.1">
    <property type="nucleotide sequence ID" value="NZ_BNJF01000002.1"/>
</dbReference>
<evidence type="ECO:0000259" key="3">
    <source>
        <dbReference type="Pfam" id="PF07452"/>
    </source>
</evidence>
<evidence type="ECO:0000256" key="1">
    <source>
        <dbReference type="ARBA" id="ARBA00010457"/>
    </source>
</evidence>
<gene>
    <name evidence="4" type="ORF">KSX_40810</name>
</gene>
<feature type="region of interest" description="Disordered" evidence="2">
    <location>
        <begin position="32"/>
        <end position="81"/>
    </location>
</feature>
<dbReference type="InterPro" id="IPR010895">
    <property type="entry name" value="CHRD"/>
</dbReference>
<dbReference type="EMBL" id="BNJF01000002">
    <property type="protein sequence ID" value="GHO45918.1"/>
    <property type="molecule type" value="Genomic_DNA"/>
</dbReference>
<dbReference type="GO" id="GO:0046872">
    <property type="term" value="F:metal ion binding"/>
    <property type="evidence" value="ECO:0007669"/>
    <property type="project" value="InterPro"/>
</dbReference>
<evidence type="ECO:0000313" key="4">
    <source>
        <dbReference type="EMBL" id="GHO45918.1"/>
    </source>
</evidence>
<dbReference type="Pfam" id="PF07452">
    <property type="entry name" value="CHRD"/>
    <property type="match status" value="1"/>
</dbReference>
<dbReference type="GO" id="GO:0006801">
    <property type="term" value="P:superoxide metabolic process"/>
    <property type="evidence" value="ECO:0007669"/>
    <property type="project" value="InterPro"/>
</dbReference>
<evidence type="ECO:0000256" key="2">
    <source>
        <dbReference type="SAM" id="MobiDB-lite"/>
    </source>
</evidence>
<dbReference type="InterPro" id="IPR036423">
    <property type="entry name" value="SOD-like_Cu/Zn_dom_sf"/>
</dbReference>
<comment type="similarity">
    <text evidence="1">Belongs to the Cu-Zn superoxide dismutase family.</text>
</comment>
<reference evidence="4" key="1">
    <citation type="submission" date="2020-10" db="EMBL/GenBank/DDBJ databases">
        <title>Taxonomic study of unclassified bacteria belonging to the class Ktedonobacteria.</title>
        <authorList>
            <person name="Yabe S."/>
            <person name="Wang C.M."/>
            <person name="Zheng Y."/>
            <person name="Sakai Y."/>
            <person name="Cavaletti L."/>
            <person name="Monciardini P."/>
            <person name="Donadio S."/>
        </authorList>
    </citation>
    <scope>NUCLEOTIDE SEQUENCE</scope>
    <source>
        <strain evidence="4">SOSP1-1</strain>
    </source>
</reference>
<keyword evidence="5" id="KW-1185">Reference proteome</keyword>
<dbReference type="AlphaFoldDB" id="A0A8J3I4R9"/>
<name>A0A8J3I4R9_9CHLR</name>
<sequence length="196" mass="20791">MLKHIRNLTLYTSFLVLVFVIVQTQSISSAKSLSALDGSPSQESVTGSSSQENVTDLPPQERTTEAPPLESTPSTVVSDPQGTAELELNGNLLTIHISLTGLAPNSTHPAHIHSGSCEQHPEGPILYPLPNITADEQGNAMLDTTLTNFQLPDQPISLNVHNGPTLDTDEQKMVIACGDISFTGTHATVSLGQTSN</sequence>
<proteinExistence type="inferred from homology"/>
<feature type="domain" description="CHRD" evidence="3">
    <location>
        <begin position="72"/>
        <end position="161"/>
    </location>
</feature>
<evidence type="ECO:0000313" key="5">
    <source>
        <dbReference type="Proteomes" id="UP000612362"/>
    </source>
</evidence>
<comment type="caution">
    <text evidence="4">The sequence shown here is derived from an EMBL/GenBank/DDBJ whole genome shotgun (WGS) entry which is preliminary data.</text>
</comment>